<evidence type="ECO:0000313" key="2">
    <source>
        <dbReference type="Proteomes" id="UP000605201"/>
    </source>
</evidence>
<evidence type="ECO:0000313" key="1">
    <source>
        <dbReference type="EMBL" id="MBC8433851.1"/>
    </source>
</evidence>
<comment type="caution">
    <text evidence="1">The sequence shown here is derived from an EMBL/GenBank/DDBJ whole genome shotgun (WGS) entry which is preliminary data.</text>
</comment>
<dbReference type="Proteomes" id="UP000605201">
    <property type="component" value="Unassembled WGS sequence"/>
</dbReference>
<sequence length="73" mass="8297">MFLDTSAQTVPASLEIEVLTKVIRGVEDYLQKGKNELKPDKKGRLISLLYERFIKTGEEPDQKTIVSYLKLVA</sequence>
<name>A0A8J6TNS0_9BACT</name>
<accession>A0A8J6TNS0</accession>
<protein>
    <submittedName>
        <fullName evidence="1">Uncharacterized protein</fullName>
    </submittedName>
</protein>
<proteinExistence type="predicted"/>
<dbReference type="EMBL" id="JACNIG010000344">
    <property type="protein sequence ID" value="MBC8433851.1"/>
    <property type="molecule type" value="Genomic_DNA"/>
</dbReference>
<reference evidence="1 2" key="1">
    <citation type="submission" date="2020-08" db="EMBL/GenBank/DDBJ databases">
        <title>Bridging the membrane lipid divide: bacteria of the FCB group superphylum have the potential to synthesize archaeal ether lipids.</title>
        <authorList>
            <person name="Villanueva L."/>
            <person name="Von Meijenfeldt F.A.B."/>
            <person name="Westbye A.B."/>
            <person name="Yadav S."/>
            <person name="Hopmans E.C."/>
            <person name="Dutilh B.E."/>
            <person name="Sinninghe Damste J.S."/>
        </authorList>
    </citation>
    <scope>NUCLEOTIDE SEQUENCE [LARGE SCALE GENOMIC DNA]</scope>
    <source>
        <strain evidence="1">NIOZ-UU17</strain>
    </source>
</reference>
<organism evidence="1 2">
    <name type="scientific">Candidatus Desulfatibia vada</name>
    <dbReference type="NCBI Taxonomy" id="2841696"/>
    <lineage>
        <taxon>Bacteria</taxon>
        <taxon>Pseudomonadati</taxon>
        <taxon>Thermodesulfobacteriota</taxon>
        <taxon>Desulfobacteria</taxon>
        <taxon>Desulfobacterales</taxon>
        <taxon>Desulfobacterales incertae sedis</taxon>
        <taxon>Candidatus Desulfatibia</taxon>
    </lineage>
</organism>
<dbReference type="AlphaFoldDB" id="A0A8J6TNS0"/>
<gene>
    <name evidence="1" type="ORF">H8D96_18220</name>
</gene>